<feature type="transmembrane region" description="Helical" evidence="9">
    <location>
        <begin position="25"/>
        <end position="43"/>
    </location>
</feature>
<evidence type="ECO:0000256" key="4">
    <source>
        <dbReference type="ARBA" id="ARBA00022475"/>
    </source>
</evidence>
<dbReference type="NCBIfam" id="TIGR00835">
    <property type="entry name" value="agcS"/>
    <property type="match status" value="1"/>
</dbReference>
<evidence type="ECO:0000256" key="8">
    <source>
        <dbReference type="ARBA" id="ARBA00023136"/>
    </source>
</evidence>
<evidence type="ECO:0000256" key="3">
    <source>
        <dbReference type="ARBA" id="ARBA00022448"/>
    </source>
</evidence>
<proteinExistence type="inferred from homology"/>
<keyword evidence="7 9" id="KW-1133">Transmembrane helix</keyword>
<gene>
    <name evidence="10" type="ordered locus">Arch_0221</name>
</gene>
<evidence type="ECO:0000256" key="2">
    <source>
        <dbReference type="ARBA" id="ARBA00009261"/>
    </source>
</evidence>
<name>D7BM33_ARCHD</name>
<organism evidence="10 11">
    <name type="scientific">Arcanobacterium haemolyticum (strain ATCC 9345 / DSM 20595 / CCM 5947 / CCUG 17215 / LMG 16163 / NBRC 15585 / NCTC 8452 / 11018)</name>
    <dbReference type="NCBI Taxonomy" id="644284"/>
    <lineage>
        <taxon>Bacteria</taxon>
        <taxon>Bacillati</taxon>
        <taxon>Actinomycetota</taxon>
        <taxon>Actinomycetes</taxon>
        <taxon>Actinomycetales</taxon>
        <taxon>Actinomycetaceae</taxon>
        <taxon>Arcanobacterium</taxon>
    </lineage>
</organism>
<comment type="subcellular location">
    <subcellularLocation>
        <location evidence="1 9">Cell membrane</location>
        <topology evidence="1 9">Multi-pass membrane protein</topology>
    </subcellularLocation>
</comment>
<keyword evidence="6 9" id="KW-0769">Symport</keyword>
<evidence type="ECO:0000313" key="11">
    <source>
        <dbReference type="Proteomes" id="UP000000376"/>
    </source>
</evidence>
<evidence type="ECO:0000256" key="1">
    <source>
        <dbReference type="ARBA" id="ARBA00004651"/>
    </source>
</evidence>
<keyword evidence="11" id="KW-1185">Reference proteome</keyword>
<feature type="transmembrane region" description="Helical" evidence="9">
    <location>
        <begin position="426"/>
        <end position="449"/>
    </location>
</feature>
<dbReference type="EMBL" id="CP002045">
    <property type="protein sequence ID" value="ADH91982.1"/>
    <property type="molecule type" value="Genomic_DNA"/>
</dbReference>
<feature type="transmembrane region" description="Helical" evidence="9">
    <location>
        <begin position="313"/>
        <end position="339"/>
    </location>
</feature>
<dbReference type="STRING" id="644284.Arch_0221"/>
<accession>D7BM33</accession>
<dbReference type="Proteomes" id="UP000000376">
    <property type="component" value="Chromosome"/>
</dbReference>
<dbReference type="InterPro" id="IPR001463">
    <property type="entry name" value="Na/Ala_symport"/>
</dbReference>
<dbReference type="Gene3D" id="1.20.1740.10">
    <property type="entry name" value="Amino acid/polyamine transporter I"/>
    <property type="match status" value="1"/>
</dbReference>
<evidence type="ECO:0000256" key="7">
    <source>
        <dbReference type="ARBA" id="ARBA00022989"/>
    </source>
</evidence>
<dbReference type="PANTHER" id="PTHR30330:SF1">
    <property type="entry name" value="AMINO-ACID CARRIER PROTEIN ALST"/>
    <property type="match status" value="1"/>
</dbReference>
<feature type="transmembrane region" description="Helical" evidence="9">
    <location>
        <begin position="250"/>
        <end position="273"/>
    </location>
</feature>
<comment type="similarity">
    <text evidence="2 9">Belongs to the alanine or glycine:cation symporter (AGCS) (TC 2.A.25) family.</text>
</comment>
<keyword evidence="3 9" id="KW-0813">Transport</keyword>
<dbReference type="KEGG" id="ahe:Arch_0221"/>
<dbReference type="RefSeq" id="WP_013169480.1">
    <property type="nucleotide sequence ID" value="NC_014218.1"/>
</dbReference>
<feature type="transmembrane region" description="Helical" evidence="9">
    <location>
        <begin position="154"/>
        <end position="174"/>
    </location>
</feature>
<dbReference type="PANTHER" id="PTHR30330">
    <property type="entry name" value="AGSS FAMILY TRANSPORTER, SODIUM-ALANINE"/>
    <property type="match status" value="1"/>
</dbReference>
<dbReference type="PRINTS" id="PR00175">
    <property type="entry name" value="NAALASMPORT"/>
</dbReference>
<evidence type="ECO:0000256" key="6">
    <source>
        <dbReference type="ARBA" id="ARBA00022847"/>
    </source>
</evidence>
<evidence type="ECO:0000313" key="10">
    <source>
        <dbReference type="EMBL" id="ADH91982.1"/>
    </source>
</evidence>
<dbReference type="eggNOG" id="COG1115">
    <property type="taxonomic scope" value="Bacteria"/>
</dbReference>
<protein>
    <submittedName>
        <fullName evidence="10">Amino acid carrier protein</fullName>
    </submittedName>
</protein>
<feature type="transmembrane region" description="Helical" evidence="9">
    <location>
        <begin position="219"/>
        <end position="238"/>
    </location>
</feature>
<keyword evidence="5 9" id="KW-0812">Transmembrane</keyword>
<dbReference type="Pfam" id="PF01235">
    <property type="entry name" value="Na_Ala_symp"/>
    <property type="match status" value="1"/>
</dbReference>
<reference evidence="10 11" key="1">
    <citation type="journal article" date="2010" name="Stand. Genomic Sci.">
        <title>Complete genome sequence of Arcanobacterium haemolyticum type strain (11018).</title>
        <authorList>
            <person name="Yasawong M."/>
            <person name="Teshima H."/>
            <person name="Lapidus A."/>
            <person name="Nolan M."/>
            <person name="Lucas S."/>
            <person name="Glavina Del Rio T."/>
            <person name="Tice H."/>
            <person name="Cheng J."/>
            <person name="Bruce D."/>
            <person name="Detter C."/>
            <person name="Tapia R."/>
            <person name="Han C."/>
            <person name="Goodwin L."/>
            <person name="Pitluck S."/>
            <person name="Liolios K."/>
            <person name="Ivanova N."/>
            <person name="Mavromatis K."/>
            <person name="Mikhailova N."/>
            <person name="Pati A."/>
            <person name="Chen A."/>
            <person name="Palaniappan K."/>
            <person name="Land M."/>
            <person name="Hauser L."/>
            <person name="Chang Y."/>
            <person name="Jeffries C."/>
            <person name="Rohde M."/>
            <person name="Sikorski J."/>
            <person name="Pukall R."/>
            <person name="Goker M."/>
            <person name="Woyke T."/>
            <person name="Bristow J."/>
            <person name="Eisen J."/>
            <person name="Markowitz V."/>
            <person name="Hugenholtz P."/>
            <person name="Kyrpides N."/>
            <person name="Klenk H."/>
        </authorList>
    </citation>
    <scope>NUCLEOTIDE SEQUENCE [LARGE SCALE GENOMIC DNA]</scope>
    <source>
        <strain evidence="11">ATCC 9345 / DSM 20595 / CCUG 17215 / LMG 16163 / NBRC 15585 / NCTC 8452 / 11018</strain>
    </source>
</reference>
<dbReference type="FunFam" id="1.20.1740.10:FF:000004">
    <property type="entry name" value="Sodium:alanine symporter family protein"/>
    <property type="match status" value="1"/>
</dbReference>
<keyword evidence="8 9" id="KW-0472">Membrane</keyword>
<feature type="transmembrane region" description="Helical" evidence="9">
    <location>
        <begin position="402"/>
        <end position="420"/>
    </location>
</feature>
<dbReference type="HOGENOM" id="CLU_024867_0_1_11"/>
<dbReference type="AlphaFoldDB" id="D7BM33"/>
<dbReference type="GO" id="GO:0005886">
    <property type="term" value="C:plasma membrane"/>
    <property type="evidence" value="ECO:0007669"/>
    <property type="project" value="UniProtKB-SubCell"/>
</dbReference>
<dbReference type="GO" id="GO:0005283">
    <property type="term" value="F:amino acid:sodium symporter activity"/>
    <property type="evidence" value="ECO:0007669"/>
    <property type="project" value="InterPro"/>
</dbReference>
<feature type="transmembrane region" description="Helical" evidence="9">
    <location>
        <begin position="106"/>
        <end position="129"/>
    </location>
</feature>
<keyword evidence="4 9" id="KW-1003">Cell membrane</keyword>
<evidence type="ECO:0000256" key="5">
    <source>
        <dbReference type="ARBA" id="ARBA00022692"/>
    </source>
</evidence>
<feature type="transmembrane region" description="Helical" evidence="9">
    <location>
        <begin position="81"/>
        <end position="100"/>
    </location>
</feature>
<sequence length="480" mass="51340">MAVFTDMQQFMEAATQWLGGVNDWLYYWIMIGALVGTGVIFTVRTRFAQLRHFAGMARYLLHSRQGANGGISSFQAFAMGMSTRIGIGNITGIALAMVLGGPGSLFWMWVVALVGMATGFAEATLAQIFKFRHRDGTFRGGPASYIMDGMKSRGLAVVFASAMVFCMFVAMPMVQANTIAQVFVGAHGVAPWVIGLVIAGLTSLVLFGGVRRVAQATEVISPLMALFYMCVAVIIIALNISQVPQFFSDVFASAFGAQQAFVGTGSAFVAAVLNGTRRGLFSNEAGMGTAPNAAATATVDHPVQQGLIQAFGVFLDTVLICTATGFIISTTGAIDYASVTPDDAAHITTDAITGTLGSWMAWPVSIMIFFFGFSSILGAYAYGEANLVFLKKSRPLELFSRAVLVVFTFVGSVLALTFVWTVMDTAMFVVTLLNLVALHGLSPWVAALLRDYENQTIRGLKPVFRAKNADLPGEIPSDVW</sequence>
<feature type="transmembrane region" description="Helical" evidence="9">
    <location>
        <begin position="189"/>
        <end position="207"/>
    </location>
</feature>
<evidence type="ECO:0000256" key="9">
    <source>
        <dbReference type="RuleBase" id="RU363064"/>
    </source>
</evidence>
<feature type="transmembrane region" description="Helical" evidence="9">
    <location>
        <begin position="359"/>
        <end position="382"/>
    </location>
</feature>